<sequence length="168" mass="18989">MVNKCGGTPEPPDKPVKPLSHEEQVLHIAMDELLKIMTEHPIRGLDEDFSQMDVDTAIQLILETTSYGLDYAELNPPIHDLVIAMAKYVILFQRVMMPGYSSLLVDLQAFLGALIEFNDLKIRGLRGSNPLDVSRWATHGPSLRRSLSSKKRVFLNNLSQFRAINFQQ</sequence>
<evidence type="ECO:0000313" key="2">
    <source>
        <dbReference type="Proteomes" id="UP000481033"/>
    </source>
</evidence>
<reference evidence="1 2" key="1">
    <citation type="journal article" date="2020" name="Microb. Ecol.">
        <title>Ecogenomics of the Marine Benthic Filamentous Cyanobacterium Adonisia.</title>
        <authorList>
            <person name="Walter J.M."/>
            <person name="Coutinho F.H."/>
            <person name="Leomil L."/>
            <person name="Hargreaves P.I."/>
            <person name="Campeao M.E."/>
            <person name="Vieira V.V."/>
            <person name="Silva B.S."/>
            <person name="Fistarol G.O."/>
            <person name="Salomon P.S."/>
            <person name="Sawabe T."/>
            <person name="Mino S."/>
            <person name="Hosokawa M."/>
            <person name="Miyashita H."/>
            <person name="Maruyama F."/>
            <person name="van Verk M.C."/>
            <person name="Dutilh B.E."/>
            <person name="Thompson C.C."/>
            <person name="Thompson F.L."/>
        </authorList>
    </citation>
    <scope>NUCLEOTIDE SEQUENCE [LARGE SCALE GENOMIC DNA]</scope>
    <source>
        <strain evidence="1 2">CCMR0081</strain>
    </source>
</reference>
<proteinExistence type="predicted"/>
<gene>
    <name evidence="1" type="ORF">DXZ20_24845</name>
</gene>
<dbReference type="RefSeq" id="WP_163701694.1">
    <property type="nucleotide sequence ID" value="NZ_QXHD01000004.1"/>
</dbReference>
<name>A0A6M0RRE3_9CYAN</name>
<evidence type="ECO:0000313" key="1">
    <source>
        <dbReference type="EMBL" id="NEZ58808.1"/>
    </source>
</evidence>
<keyword evidence="2" id="KW-1185">Reference proteome</keyword>
<accession>A0A6M0RRE3</accession>
<dbReference type="EMBL" id="QXHD01000004">
    <property type="protein sequence ID" value="NEZ58808.1"/>
    <property type="molecule type" value="Genomic_DNA"/>
</dbReference>
<organism evidence="1 2">
    <name type="scientific">Adonisia turfae CCMR0081</name>
    <dbReference type="NCBI Taxonomy" id="2292702"/>
    <lineage>
        <taxon>Bacteria</taxon>
        <taxon>Bacillati</taxon>
        <taxon>Cyanobacteriota</taxon>
        <taxon>Adonisia</taxon>
        <taxon>Adonisia turfae</taxon>
    </lineage>
</organism>
<protein>
    <submittedName>
        <fullName evidence="1">Uncharacterized protein</fullName>
    </submittedName>
</protein>
<comment type="caution">
    <text evidence="1">The sequence shown here is derived from an EMBL/GenBank/DDBJ whole genome shotgun (WGS) entry which is preliminary data.</text>
</comment>
<dbReference type="Proteomes" id="UP000481033">
    <property type="component" value="Unassembled WGS sequence"/>
</dbReference>
<dbReference type="AlphaFoldDB" id="A0A6M0RRE3"/>